<accession>A6DSV4</accession>
<dbReference type="Pfam" id="PF01368">
    <property type="entry name" value="DHH"/>
    <property type="match status" value="1"/>
</dbReference>
<dbReference type="PANTHER" id="PTHR30255:SF2">
    <property type="entry name" value="SINGLE-STRANDED-DNA-SPECIFIC EXONUCLEASE RECJ"/>
    <property type="match status" value="1"/>
</dbReference>
<dbReference type="GO" id="GO:0006281">
    <property type="term" value="P:DNA repair"/>
    <property type="evidence" value="ECO:0007669"/>
    <property type="project" value="InterPro"/>
</dbReference>
<dbReference type="GO" id="GO:0006310">
    <property type="term" value="P:DNA recombination"/>
    <property type="evidence" value="ECO:0007669"/>
    <property type="project" value="InterPro"/>
</dbReference>
<evidence type="ECO:0000256" key="1">
    <source>
        <dbReference type="ARBA" id="ARBA00005915"/>
    </source>
</evidence>
<evidence type="ECO:0000259" key="6">
    <source>
        <dbReference type="Pfam" id="PF01368"/>
    </source>
</evidence>
<evidence type="ECO:0000256" key="3">
    <source>
        <dbReference type="ARBA" id="ARBA00022722"/>
    </source>
</evidence>
<feature type="domain" description="DHHA1" evidence="7">
    <location>
        <begin position="358"/>
        <end position="449"/>
    </location>
</feature>
<comment type="similarity">
    <text evidence="1">Belongs to the RecJ family.</text>
</comment>
<dbReference type="Proteomes" id="UP000004947">
    <property type="component" value="Unassembled WGS sequence"/>
</dbReference>
<proteinExistence type="inferred from homology"/>
<dbReference type="InterPro" id="IPR001667">
    <property type="entry name" value="DDH_dom"/>
</dbReference>
<feature type="domain" description="RecJ OB" evidence="8">
    <location>
        <begin position="465"/>
        <end position="556"/>
    </location>
</feature>
<name>A6DSV4_9BACT</name>
<dbReference type="NCBIfam" id="TIGR00644">
    <property type="entry name" value="recJ"/>
    <property type="match status" value="1"/>
</dbReference>
<dbReference type="GO" id="GO:0003676">
    <property type="term" value="F:nucleic acid binding"/>
    <property type="evidence" value="ECO:0007669"/>
    <property type="project" value="InterPro"/>
</dbReference>
<reference evidence="9 10" key="1">
    <citation type="journal article" date="2010" name="J. Bacteriol.">
        <title>Genome sequence of Lentisphaera araneosa HTCC2155T, the type species of the order Lentisphaerales in the phylum Lentisphaerae.</title>
        <authorList>
            <person name="Thrash J.C."/>
            <person name="Cho J.C."/>
            <person name="Vergin K.L."/>
            <person name="Morris R.M."/>
            <person name="Giovannoni S.J."/>
        </authorList>
    </citation>
    <scope>NUCLEOTIDE SEQUENCE [LARGE SCALE GENOMIC DNA]</scope>
    <source>
        <strain evidence="9 10">HTCC2155</strain>
    </source>
</reference>
<evidence type="ECO:0000259" key="7">
    <source>
        <dbReference type="Pfam" id="PF02272"/>
    </source>
</evidence>
<organism evidence="9 10">
    <name type="scientific">Lentisphaera araneosa HTCC2155</name>
    <dbReference type="NCBI Taxonomy" id="313628"/>
    <lineage>
        <taxon>Bacteria</taxon>
        <taxon>Pseudomonadati</taxon>
        <taxon>Lentisphaerota</taxon>
        <taxon>Lentisphaeria</taxon>
        <taxon>Lentisphaerales</taxon>
        <taxon>Lentisphaeraceae</taxon>
        <taxon>Lentisphaera</taxon>
    </lineage>
</organism>
<evidence type="ECO:0000313" key="10">
    <source>
        <dbReference type="Proteomes" id="UP000004947"/>
    </source>
</evidence>
<evidence type="ECO:0000256" key="2">
    <source>
        <dbReference type="ARBA" id="ARBA00019841"/>
    </source>
</evidence>
<dbReference type="eggNOG" id="COG0608">
    <property type="taxonomic scope" value="Bacteria"/>
</dbReference>
<dbReference type="STRING" id="313628.LNTAR_24733"/>
<dbReference type="GO" id="GO:0008409">
    <property type="term" value="F:5'-3' exonuclease activity"/>
    <property type="evidence" value="ECO:0007669"/>
    <property type="project" value="InterPro"/>
</dbReference>
<sequence>MPSSTCLEDWYPKEVENEDLSDIQGRFQLSLPAATVLANRSLLKKNADCFNASLASLSDPFRFPDMQKTVERIFESIQKNEKIIVHGDYDTDGVTSSTLLNWVIKSYGADSSVFISNRLHDGYGPTPTTMQNQIEAGASLVISTDCGITSFEAADYAHENGLDFIITDHHNPADQLPKAYAIINPRITTELIDLYSLAGVGVSFKLCHALLKFGSKIGKKATIDLRNGLDLVALGTIADSCPLIGENRALVKNGLKLLNVNPRPGVRALYEATTLDTHITAADISRKISPKINAAGRVGDPMVSAKLLASNSIHESRQLVGQLKNFNRIRRNAEKSAYMEALQIAKEQAKSSPPLLLVVGPDWHPGVIGLISTKLTKHFGLPSVVLSKDKNPDELLGSGRSCDGINLLEGLKHCSDLLNNFGGHPMAAGLSLAVNNLEAFREKIIELLESDVLDKVEKKRKHQYYDGEFSFQDLNEQFIGDLERMEPFGNGNDAPVFLFKNVQIRDTHHPISAVLSGFVMDKFGTKIAFTYYTPFDYSEFEPGKLYSIIATPYRNFENKTCRLLLHEVFVSQ</sequence>
<keyword evidence="4" id="KW-0378">Hydrolase</keyword>
<dbReference type="InterPro" id="IPR051673">
    <property type="entry name" value="SSDNA_exonuclease_RecJ"/>
</dbReference>
<dbReference type="InterPro" id="IPR004610">
    <property type="entry name" value="RecJ"/>
</dbReference>
<dbReference type="OrthoDB" id="9809852at2"/>
<dbReference type="EMBL" id="ABCK01000033">
    <property type="protein sequence ID" value="EDM25244.1"/>
    <property type="molecule type" value="Genomic_DNA"/>
</dbReference>
<feature type="domain" description="DDH" evidence="6">
    <location>
        <begin position="82"/>
        <end position="236"/>
    </location>
</feature>
<keyword evidence="5 9" id="KW-0269">Exonuclease</keyword>
<keyword evidence="3" id="KW-0540">Nuclease</keyword>
<dbReference type="InterPro" id="IPR041122">
    <property type="entry name" value="RecJ_OB"/>
</dbReference>
<evidence type="ECO:0000259" key="8">
    <source>
        <dbReference type="Pfam" id="PF17768"/>
    </source>
</evidence>
<comment type="caution">
    <text evidence="9">The sequence shown here is derived from an EMBL/GenBank/DDBJ whole genome shotgun (WGS) entry which is preliminary data.</text>
</comment>
<dbReference type="SUPFAM" id="SSF64182">
    <property type="entry name" value="DHH phosphoesterases"/>
    <property type="match status" value="1"/>
</dbReference>
<dbReference type="InterPro" id="IPR038763">
    <property type="entry name" value="DHH_sf"/>
</dbReference>
<dbReference type="Gene3D" id="3.90.1640.30">
    <property type="match status" value="1"/>
</dbReference>
<dbReference type="AlphaFoldDB" id="A6DSV4"/>
<protein>
    <recommendedName>
        <fullName evidence="2">Single-stranded-DNA-specific exonuclease RecJ</fullName>
    </recommendedName>
</protein>
<dbReference type="InterPro" id="IPR003156">
    <property type="entry name" value="DHHA1_dom"/>
</dbReference>
<evidence type="ECO:0000313" key="9">
    <source>
        <dbReference type="EMBL" id="EDM25244.1"/>
    </source>
</evidence>
<dbReference type="PANTHER" id="PTHR30255">
    <property type="entry name" value="SINGLE-STRANDED-DNA-SPECIFIC EXONUCLEASE RECJ"/>
    <property type="match status" value="1"/>
</dbReference>
<dbReference type="Gene3D" id="3.10.310.30">
    <property type="match status" value="1"/>
</dbReference>
<dbReference type="Pfam" id="PF02272">
    <property type="entry name" value="DHHA1"/>
    <property type="match status" value="1"/>
</dbReference>
<evidence type="ECO:0000256" key="5">
    <source>
        <dbReference type="ARBA" id="ARBA00022839"/>
    </source>
</evidence>
<gene>
    <name evidence="9" type="ORF">LNTAR_24733</name>
</gene>
<evidence type="ECO:0000256" key="4">
    <source>
        <dbReference type="ARBA" id="ARBA00022801"/>
    </source>
</evidence>
<dbReference type="RefSeq" id="WP_007280913.1">
    <property type="nucleotide sequence ID" value="NZ_ABCK01000033.1"/>
</dbReference>
<keyword evidence="10" id="KW-1185">Reference proteome</keyword>
<dbReference type="Pfam" id="PF17768">
    <property type="entry name" value="RecJ_OB"/>
    <property type="match status" value="1"/>
</dbReference>